<evidence type="ECO:0000313" key="3">
    <source>
        <dbReference type="Proteomes" id="UP000256269"/>
    </source>
</evidence>
<gene>
    <name evidence="2" type="ORF">BCF44_115207</name>
</gene>
<dbReference type="AlphaFoldDB" id="A0A3E0H2B9"/>
<comment type="caution">
    <text evidence="2">The sequence shown here is derived from an EMBL/GenBank/DDBJ whole genome shotgun (WGS) entry which is preliminary data.</text>
</comment>
<accession>A0A3E0H2B9</accession>
<dbReference type="Proteomes" id="UP000256269">
    <property type="component" value="Unassembled WGS sequence"/>
</dbReference>
<proteinExistence type="predicted"/>
<dbReference type="EMBL" id="QUNO01000015">
    <property type="protein sequence ID" value="REH37203.1"/>
    <property type="molecule type" value="Genomic_DNA"/>
</dbReference>
<evidence type="ECO:0000313" key="2">
    <source>
        <dbReference type="EMBL" id="REH37203.1"/>
    </source>
</evidence>
<reference evidence="2 3" key="1">
    <citation type="submission" date="2018-08" db="EMBL/GenBank/DDBJ databases">
        <title>Genomic Encyclopedia of Archaeal and Bacterial Type Strains, Phase II (KMG-II): from individual species to whole genera.</title>
        <authorList>
            <person name="Goeker M."/>
        </authorList>
    </citation>
    <scope>NUCLEOTIDE SEQUENCE [LARGE SCALE GENOMIC DNA]</scope>
    <source>
        <strain evidence="2 3">DSM 45791</strain>
    </source>
</reference>
<sequence length="53" mass="5710">MSPGTPIFDQLAAASGLHWVTLPDGRIRVALGEPRKKEQQPEPATPAHRSPVP</sequence>
<name>A0A3E0H2B9_9PSEU</name>
<evidence type="ECO:0000256" key="1">
    <source>
        <dbReference type="SAM" id="MobiDB-lite"/>
    </source>
</evidence>
<protein>
    <submittedName>
        <fullName evidence="2">Uncharacterized protein</fullName>
    </submittedName>
</protein>
<organism evidence="2 3">
    <name type="scientific">Kutzneria buriramensis</name>
    <dbReference type="NCBI Taxonomy" id="1045776"/>
    <lineage>
        <taxon>Bacteria</taxon>
        <taxon>Bacillati</taxon>
        <taxon>Actinomycetota</taxon>
        <taxon>Actinomycetes</taxon>
        <taxon>Pseudonocardiales</taxon>
        <taxon>Pseudonocardiaceae</taxon>
        <taxon>Kutzneria</taxon>
    </lineage>
</organism>
<feature type="region of interest" description="Disordered" evidence="1">
    <location>
        <begin position="31"/>
        <end position="53"/>
    </location>
</feature>
<keyword evidence="3" id="KW-1185">Reference proteome</keyword>